<keyword evidence="15 19" id="KW-0472">Membrane</keyword>
<protein>
    <recommendedName>
        <fullName evidence="7 18">Phosphatidate cytidylyltransferase</fullName>
        <ecNumber evidence="6 18">2.7.7.41</ecNumber>
    </recommendedName>
</protein>
<feature type="transmembrane region" description="Helical" evidence="19">
    <location>
        <begin position="61"/>
        <end position="78"/>
    </location>
</feature>
<evidence type="ECO:0000313" key="20">
    <source>
        <dbReference type="EMBL" id="TDY55367.1"/>
    </source>
</evidence>
<feature type="transmembrane region" description="Helical" evidence="19">
    <location>
        <begin position="143"/>
        <end position="164"/>
    </location>
</feature>
<evidence type="ECO:0000256" key="11">
    <source>
        <dbReference type="ARBA" id="ARBA00022692"/>
    </source>
</evidence>
<evidence type="ECO:0000256" key="3">
    <source>
        <dbReference type="ARBA" id="ARBA00005119"/>
    </source>
</evidence>
<dbReference type="EC" id="2.7.7.41" evidence="6 18"/>
<dbReference type="InterPro" id="IPR000374">
    <property type="entry name" value="PC_trans"/>
</dbReference>
<dbReference type="EMBL" id="SORI01000024">
    <property type="protein sequence ID" value="TDY55367.1"/>
    <property type="molecule type" value="Genomic_DNA"/>
</dbReference>
<dbReference type="Pfam" id="PF01148">
    <property type="entry name" value="CTP_transf_1"/>
    <property type="match status" value="1"/>
</dbReference>
<evidence type="ECO:0000256" key="12">
    <source>
        <dbReference type="ARBA" id="ARBA00022695"/>
    </source>
</evidence>
<evidence type="ECO:0000256" key="19">
    <source>
        <dbReference type="SAM" id="Phobius"/>
    </source>
</evidence>
<dbReference type="GO" id="GO:0004605">
    <property type="term" value="F:phosphatidate cytidylyltransferase activity"/>
    <property type="evidence" value="ECO:0007669"/>
    <property type="project" value="UniProtKB-EC"/>
</dbReference>
<keyword evidence="8" id="KW-1003">Cell membrane</keyword>
<comment type="caution">
    <text evidence="20">The sequence shown here is derived from an EMBL/GenBank/DDBJ whole genome shotgun (WGS) entry which is preliminary data.</text>
</comment>
<comment type="similarity">
    <text evidence="5 18">Belongs to the CDS family.</text>
</comment>
<feature type="transmembrane region" description="Helical" evidence="19">
    <location>
        <begin position="12"/>
        <end position="30"/>
    </location>
</feature>
<feature type="transmembrane region" description="Helical" evidence="19">
    <location>
        <begin position="115"/>
        <end position="137"/>
    </location>
</feature>
<keyword evidence="17" id="KW-1208">Phospholipid metabolism</keyword>
<reference evidence="20 21" key="1">
    <citation type="submission" date="2019-03" db="EMBL/GenBank/DDBJ databases">
        <title>Genomic Encyclopedia of Type Strains, Phase IV (KMG-IV): sequencing the most valuable type-strain genomes for metagenomic binning, comparative biology and taxonomic classification.</title>
        <authorList>
            <person name="Goeker M."/>
        </authorList>
    </citation>
    <scope>NUCLEOTIDE SEQUENCE [LARGE SCALE GENOMIC DNA]</scope>
    <source>
        <strain evidence="20 21">DSM 25964</strain>
    </source>
</reference>
<keyword evidence="12 18" id="KW-0548">Nucleotidyltransferase</keyword>
<dbReference type="UniPathway" id="UPA00557">
    <property type="reaction ID" value="UER00614"/>
</dbReference>
<proteinExistence type="inferred from homology"/>
<evidence type="ECO:0000256" key="7">
    <source>
        <dbReference type="ARBA" id="ARBA00019373"/>
    </source>
</evidence>
<evidence type="ECO:0000256" key="6">
    <source>
        <dbReference type="ARBA" id="ARBA00012487"/>
    </source>
</evidence>
<keyword evidence="16" id="KW-0594">Phospholipid biosynthesis</keyword>
<keyword evidence="10 18" id="KW-0808">Transferase</keyword>
<evidence type="ECO:0000256" key="1">
    <source>
        <dbReference type="ARBA" id="ARBA00001698"/>
    </source>
</evidence>
<evidence type="ECO:0000256" key="4">
    <source>
        <dbReference type="ARBA" id="ARBA00005189"/>
    </source>
</evidence>
<evidence type="ECO:0000256" key="14">
    <source>
        <dbReference type="ARBA" id="ARBA00023098"/>
    </source>
</evidence>
<evidence type="ECO:0000313" key="21">
    <source>
        <dbReference type="Proteomes" id="UP000295066"/>
    </source>
</evidence>
<keyword evidence="9" id="KW-0444">Lipid biosynthesis</keyword>
<dbReference type="GO" id="GO:0005886">
    <property type="term" value="C:plasma membrane"/>
    <property type="evidence" value="ECO:0007669"/>
    <property type="project" value="UniProtKB-SubCell"/>
</dbReference>
<keyword evidence="11 18" id="KW-0812">Transmembrane</keyword>
<dbReference type="GO" id="GO:0016024">
    <property type="term" value="P:CDP-diacylglycerol biosynthetic process"/>
    <property type="evidence" value="ECO:0007669"/>
    <property type="project" value="UniProtKB-UniPathway"/>
</dbReference>
<name>A0A4V3HFU3_9BACT</name>
<dbReference type="PROSITE" id="PS01315">
    <property type="entry name" value="CDS"/>
    <property type="match status" value="1"/>
</dbReference>
<feature type="transmembrane region" description="Helical" evidence="19">
    <location>
        <begin position="84"/>
        <end position="103"/>
    </location>
</feature>
<accession>A0A4V3HFU3</accession>
<evidence type="ECO:0000256" key="15">
    <source>
        <dbReference type="ARBA" id="ARBA00023136"/>
    </source>
</evidence>
<dbReference type="OrthoDB" id="9799199at2"/>
<evidence type="ECO:0000256" key="9">
    <source>
        <dbReference type="ARBA" id="ARBA00022516"/>
    </source>
</evidence>
<evidence type="ECO:0000256" key="13">
    <source>
        <dbReference type="ARBA" id="ARBA00022989"/>
    </source>
</evidence>
<keyword evidence="13 19" id="KW-1133">Transmembrane helix</keyword>
<organism evidence="20 21">
    <name type="scientific">Aminivibrio pyruvatiphilus</name>
    <dbReference type="NCBI Taxonomy" id="1005740"/>
    <lineage>
        <taxon>Bacteria</taxon>
        <taxon>Thermotogati</taxon>
        <taxon>Synergistota</taxon>
        <taxon>Synergistia</taxon>
        <taxon>Synergistales</taxon>
        <taxon>Aminobacteriaceae</taxon>
        <taxon>Aminivibrio</taxon>
    </lineage>
</organism>
<evidence type="ECO:0000256" key="10">
    <source>
        <dbReference type="ARBA" id="ARBA00022679"/>
    </source>
</evidence>
<feature type="transmembrane region" description="Helical" evidence="19">
    <location>
        <begin position="255"/>
        <end position="273"/>
    </location>
</feature>
<sequence length="274" mass="29184">MAQSNEAMKELLVRGGAGAAVVAVVLGALYAGGMTWTVLVSVLALVSLGEFYSMLSRKFKVSRGVGFIAGVLILFTASEGIHPISLVLTLSITAFVILFVEILRRQIKGESFAIWNMGGTLGGILYIVIPWTFMILLRRLPSGAILLFTMFLCTWSCDVAAYIIGSKWGRIRLCENVSPKKTWEGFLGGLSAALLAGVAVAFILETPPLPFLFVGLICGVAGQIGDLAESVIKRETGVKDSGSVIPGHGGVLDRFDSILVSGLLVYVLFGVILR</sequence>
<feature type="transmembrane region" description="Helical" evidence="19">
    <location>
        <begin position="185"/>
        <end position="204"/>
    </location>
</feature>
<feature type="transmembrane region" description="Helical" evidence="19">
    <location>
        <begin position="36"/>
        <end position="54"/>
    </location>
</feature>
<evidence type="ECO:0000256" key="16">
    <source>
        <dbReference type="ARBA" id="ARBA00023209"/>
    </source>
</evidence>
<dbReference type="AlphaFoldDB" id="A0A4V3HFU3"/>
<evidence type="ECO:0000256" key="5">
    <source>
        <dbReference type="ARBA" id="ARBA00010185"/>
    </source>
</evidence>
<evidence type="ECO:0000256" key="2">
    <source>
        <dbReference type="ARBA" id="ARBA00004651"/>
    </source>
</evidence>
<dbReference type="PANTHER" id="PTHR46382">
    <property type="entry name" value="PHOSPHATIDATE CYTIDYLYLTRANSFERASE"/>
    <property type="match status" value="1"/>
</dbReference>
<dbReference type="Proteomes" id="UP000295066">
    <property type="component" value="Unassembled WGS sequence"/>
</dbReference>
<keyword evidence="21" id="KW-1185">Reference proteome</keyword>
<comment type="pathway">
    <text evidence="3 18">Phospholipid metabolism; CDP-diacylglycerol biosynthesis; CDP-diacylglycerol from sn-glycerol 3-phosphate: step 3/3.</text>
</comment>
<gene>
    <name evidence="20" type="ORF">C8D99_1248</name>
</gene>
<evidence type="ECO:0000256" key="17">
    <source>
        <dbReference type="ARBA" id="ARBA00023264"/>
    </source>
</evidence>
<evidence type="ECO:0000256" key="8">
    <source>
        <dbReference type="ARBA" id="ARBA00022475"/>
    </source>
</evidence>
<comment type="subcellular location">
    <subcellularLocation>
        <location evidence="2">Cell membrane</location>
        <topology evidence="2">Multi-pass membrane protein</topology>
    </subcellularLocation>
</comment>
<dbReference type="PANTHER" id="PTHR46382:SF1">
    <property type="entry name" value="PHOSPHATIDATE CYTIDYLYLTRANSFERASE"/>
    <property type="match status" value="1"/>
</dbReference>
<evidence type="ECO:0000256" key="18">
    <source>
        <dbReference type="RuleBase" id="RU003938"/>
    </source>
</evidence>
<comment type="pathway">
    <text evidence="4">Lipid metabolism.</text>
</comment>
<keyword evidence="14" id="KW-0443">Lipid metabolism</keyword>
<comment type="catalytic activity">
    <reaction evidence="1 18">
        <text>a 1,2-diacyl-sn-glycero-3-phosphate + CTP + H(+) = a CDP-1,2-diacyl-sn-glycerol + diphosphate</text>
        <dbReference type="Rhea" id="RHEA:16229"/>
        <dbReference type="ChEBI" id="CHEBI:15378"/>
        <dbReference type="ChEBI" id="CHEBI:33019"/>
        <dbReference type="ChEBI" id="CHEBI:37563"/>
        <dbReference type="ChEBI" id="CHEBI:58332"/>
        <dbReference type="ChEBI" id="CHEBI:58608"/>
        <dbReference type="EC" id="2.7.7.41"/>
    </reaction>
</comment>